<protein>
    <recommendedName>
        <fullName evidence="2">RiboL-PSP-HEPN domain-containing protein</fullName>
    </recommendedName>
</protein>
<organism evidence="1">
    <name type="scientific">marine sediment metagenome</name>
    <dbReference type="NCBI Taxonomy" id="412755"/>
    <lineage>
        <taxon>unclassified sequences</taxon>
        <taxon>metagenomes</taxon>
        <taxon>ecological metagenomes</taxon>
    </lineage>
</organism>
<evidence type="ECO:0008006" key="2">
    <source>
        <dbReference type="Google" id="ProtNLM"/>
    </source>
</evidence>
<accession>X1GRK8</accession>
<reference evidence="1" key="1">
    <citation type="journal article" date="2014" name="Front. Microbiol.">
        <title>High frequency of phylogenetically diverse reductive dehalogenase-homologous genes in deep subseafloor sedimentary metagenomes.</title>
        <authorList>
            <person name="Kawai M."/>
            <person name="Futagami T."/>
            <person name="Toyoda A."/>
            <person name="Takaki Y."/>
            <person name="Nishi S."/>
            <person name="Hori S."/>
            <person name="Arai W."/>
            <person name="Tsubouchi T."/>
            <person name="Morono Y."/>
            <person name="Uchiyama I."/>
            <person name="Ito T."/>
            <person name="Fujiyama A."/>
            <person name="Inagaki F."/>
            <person name="Takami H."/>
        </authorList>
    </citation>
    <scope>NUCLEOTIDE SEQUENCE</scope>
    <source>
        <strain evidence="1">Expedition CK06-06</strain>
    </source>
</reference>
<evidence type="ECO:0000313" key="1">
    <source>
        <dbReference type="EMBL" id="GAH44264.1"/>
    </source>
</evidence>
<name>X1GRK8_9ZZZZ</name>
<dbReference type="EMBL" id="BARU01010022">
    <property type="protein sequence ID" value="GAH44264.1"/>
    <property type="molecule type" value="Genomic_DNA"/>
</dbReference>
<feature type="non-terminal residue" evidence="1">
    <location>
        <position position="1"/>
    </location>
</feature>
<comment type="caution">
    <text evidence="1">The sequence shown here is derived from an EMBL/GenBank/DDBJ whole genome shotgun (WGS) entry which is preliminary data.</text>
</comment>
<gene>
    <name evidence="1" type="ORF">S03H2_19218</name>
</gene>
<dbReference type="AlphaFoldDB" id="X1GRK8"/>
<proteinExistence type="predicted"/>
<sequence>DPTGYLERFRNETPSLDSTVESYLAESLNCFTRGSLIASVVMLGVASERTFQLLCGSLLNAIADTTEKSKFQKTLDKSAMKPKMDWVLNKIQAMQSESPRPLPDNVNIMLASIFDFIRCQRNDLGHPQEKPPKVTREDAYVNLRIFPSYFKMVNQVIDYFDNNQV</sequence>